<keyword evidence="1 5" id="KW-0808">Transferase</keyword>
<reference evidence="4" key="2">
    <citation type="journal article" date="2020" name="mSystems">
        <title>Genome- and Community-Level Interaction Insights into Carbon Utilization and Element Cycling Functions of Hydrothermarchaeota in Hydrothermal Sediment.</title>
        <authorList>
            <person name="Zhou Z."/>
            <person name="Liu Y."/>
            <person name="Xu W."/>
            <person name="Pan J."/>
            <person name="Luo Z.H."/>
            <person name="Li M."/>
        </authorList>
    </citation>
    <scope>NUCLEOTIDE SEQUENCE [LARGE SCALE GENOMIC DNA]</scope>
    <source>
        <strain evidence="4">HyVt-386</strain>
    </source>
</reference>
<accession>A0A1F2P6L5</accession>
<dbReference type="PANTHER" id="PTHR46401:SF2">
    <property type="entry name" value="GLYCOSYLTRANSFERASE WBBK-RELATED"/>
    <property type="match status" value="1"/>
</dbReference>
<dbReference type="Gene3D" id="3.40.50.2000">
    <property type="entry name" value="Glycogen Phosphorylase B"/>
    <property type="match status" value="2"/>
</dbReference>
<name>A0A1F2P6L5_9EURY</name>
<comment type="caution">
    <text evidence="5">The sequence shown here is derived from an EMBL/GenBank/DDBJ whole genome shotgun (WGS) entry which is preliminary data.</text>
</comment>
<keyword evidence="6" id="KW-1185">Reference proteome</keyword>
<dbReference type="STRING" id="1839936.SBU_000233"/>
<dbReference type="Pfam" id="PF13439">
    <property type="entry name" value="Glyco_transf_4"/>
    <property type="match status" value="1"/>
</dbReference>
<dbReference type="InterPro" id="IPR028098">
    <property type="entry name" value="Glyco_trans_4-like_N"/>
</dbReference>
<dbReference type="InterPro" id="IPR001296">
    <property type="entry name" value="Glyco_trans_1"/>
</dbReference>
<organism evidence="5 6">
    <name type="scientific">Candidatus Syntropharchaeum butanivorans</name>
    <dbReference type="NCBI Taxonomy" id="1839936"/>
    <lineage>
        <taxon>Archaea</taxon>
        <taxon>Methanobacteriati</taxon>
        <taxon>Methanobacteriota</taxon>
        <taxon>Stenosarchaea group</taxon>
        <taxon>Methanomicrobia</taxon>
        <taxon>Methanosarcinales</taxon>
        <taxon>ANME-2 cluster</taxon>
        <taxon>Candidatus Syntropharchaeum</taxon>
    </lineage>
</organism>
<proteinExistence type="predicted"/>
<evidence type="ECO:0000256" key="1">
    <source>
        <dbReference type="ARBA" id="ARBA00022679"/>
    </source>
</evidence>
<evidence type="ECO:0000259" key="3">
    <source>
        <dbReference type="Pfam" id="PF13439"/>
    </source>
</evidence>
<dbReference type="AlphaFoldDB" id="A0A1F2P6L5"/>
<protein>
    <submittedName>
        <fullName evidence="5">Glycosyl transferase family 1</fullName>
    </submittedName>
    <submittedName>
        <fullName evidence="4">Glycosyltransferase family 1 protein</fullName>
    </submittedName>
</protein>
<dbReference type="Pfam" id="PF00534">
    <property type="entry name" value="Glycos_transf_1"/>
    <property type="match status" value="1"/>
</dbReference>
<sequence length="385" mass="44313">MWNVRGAKMRILLIHEDSVAKRASGSTRYAEYFLNQENLDVDVLHKGPAMRVGKNTFFSFLLNMPHIRGLNETILPVIRYYRTRKHIRDKVKLLEILYDLIHSNTVHIVDYLSVSEKPTVITFHGVAATECKYVTNLEKMRTEYHALNSEKNVLTKKIDKLAKIVAVSDLIKRELQSEYNVPADKIRVIHNGIDTELYKPTTDDPTGDYFLYVGRLDKRKGFYELFDVMKKLQDKKFVVISSIYKYGKLSKYSRALCDLSKKQNNIMIKSNISDEDLKRYYSNAIATILPSRYDPFPYTVLESMACGTPCIVSSNSGSVEAIGEYGAVFRAGSSTSLKKAIESLSYPDTWRQEVRKRVENLFSVDVFMSKILSLYKEVIEEHTVY</sequence>
<reference evidence="5 6" key="1">
    <citation type="submission" date="2016-05" db="EMBL/GenBank/DDBJ databases">
        <title>Microbial consortia oxidize butane by reversing methanogenesis.</title>
        <authorList>
            <person name="Laso-Perez R."/>
            <person name="Richter M."/>
            <person name="Wegener G."/>
            <person name="Musat F."/>
        </authorList>
    </citation>
    <scope>NUCLEOTIDE SEQUENCE [LARGE SCALE GENOMIC DNA]</scope>
    <source>
        <strain evidence="5">BOX1</strain>
    </source>
</reference>
<gene>
    <name evidence="4" type="ORF">ENI32_01905</name>
    <name evidence="5" type="ORF">SBU_000233</name>
</gene>
<dbReference type="GO" id="GO:0016757">
    <property type="term" value="F:glycosyltransferase activity"/>
    <property type="evidence" value="ECO:0007669"/>
    <property type="project" value="InterPro"/>
</dbReference>
<dbReference type="SUPFAM" id="SSF53756">
    <property type="entry name" value="UDP-Glycosyltransferase/glycogen phosphorylase"/>
    <property type="match status" value="1"/>
</dbReference>
<evidence type="ECO:0000259" key="2">
    <source>
        <dbReference type="Pfam" id="PF00534"/>
    </source>
</evidence>
<evidence type="ECO:0000313" key="6">
    <source>
        <dbReference type="Proteomes" id="UP000185779"/>
    </source>
</evidence>
<dbReference type="EMBL" id="DRIE01000031">
    <property type="protein sequence ID" value="HEC56629.1"/>
    <property type="molecule type" value="Genomic_DNA"/>
</dbReference>
<dbReference type="PANTHER" id="PTHR46401">
    <property type="entry name" value="GLYCOSYLTRANSFERASE WBBK-RELATED"/>
    <property type="match status" value="1"/>
</dbReference>
<dbReference type="CDD" id="cd03801">
    <property type="entry name" value="GT4_PimA-like"/>
    <property type="match status" value="1"/>
</dbReference>
<evidence type="ECO:0000313" key="4">
    <source>
        <dbReference type="EMBL" id="HEC56629.1"/>
    </source>
</evidence>
<evidence type="ECO:0000313" key="5">
    <source>
        <dbReference type="EMBL" id="OFV66940.1"/>
    </source>
</evidence>
<dbReference type="EMBL" id="LYOR01000001">
    <property type="protein sequence ID" value="OFV66940.1"/>
    <property type="molecule type" value="Genomic_DNA"/>
</dbReference>
<feature type="domain" description="Glycosyltransferase subfamily 4-like N-terminal" evidence="3">
    <location>
        <begin position="40"/>
        <end position="196"/>
    </location>
</feature>
<feature type="domain" description="Glycosyl transferase family 1" evidence="2">
    <location>
        <begin position="204"/>
        <end position="345"/>
    </location>
</feature>
<dbReference type="Proteomes" id="UP000885936">
    <property type="component" value="Unassembled WGS sequence"/>
</dbReference>
<dbReference type="Proteomes" id="UP000185779">
    <property type="component" value="Unassembled WGS sequence"/>
</dbReference>